<dbReference type="GO" id="GO:0006071">
    <property type="term" value="P:glycerol metabolic process"/>
    <property type="evidence" value="ECO:0007669"/>
    <property type="project" value="UniProtKB-KW"/>
</dbReference>
<dbReference type="EC" id="3.1.4.46" evidence="2"/>
<keyword evidence="10" id="KW-1185">Reference proteome</keyword>
<dbReference type="Gene3D" id="3.20.20.190">
    <property type="entry name" value="Phosphatidylinositol (PI) phosphodiesterase"/>
    <property type="match status" value="1"/>
</dbReference>
<dbReference type="PROSITE" id="PS51704">
    <property type="entry name" value="GP_PDE"/>
    <property type="match status" value="1"/>
</dbReference>
<dbReference type="PANTHER" id="PTHR43620">
    <property type="entry name" value="GLYCEROPHOSPHORYL DIESTER PHOSPHODIESTERASE"/>
    <property type="match status" value="1"/>
</dbReference>
<gene>
    <name evidence="9" type="ORF">QTG54_012253</name>
</gene>
<evidence type="ECO:0000256" key="5">
    <source>
        <dbReference type="ARBA" id="ARBA00022801"/>
    </source>
</evidence>
<evidence type="ECO:0000256" key="4">
    <source>
        <dbReference type="ARBA" id="ARBA00022798"/>
    </source>
</evidence>
<accession>A0AAD8XZT8</accession>
<evidence type="ECO:0000259" key="8">
    <source>
        <dbReference type="PROSITE" id="PS51704"/>
    </source>
</evidence>
<evidence type="ECO:0000256" key="2">
    <source>
        <dbReference type="ARBA" id="ARBA00012247"/>
    </source>
</evidence>
<sequence length="461" mass="51174">MKLIVAILAIASLIEAAEEKADLAHVVTLGTRPYYLLDEMKNSELKDKLEECARTKTNFVKSDFSIGHRGACMQYPEHTIESYKAAALQGAGIIECDVTFTKDKELIFVSPLNIMLHVNEGRHAQCDLHTTTDVVLRPELNAKCSVPFSTGTEPKCCASDFTLSEIKSLCGKMDSAGSVDSLTAEEYVYGGTADWRTDLYQYACPTIPTHKESIELIKSYNGKFTPELKSADVEMPYEGTYSQEDYAQQMINEYIDAGIDPKDVWPQSFNVDDVIYWVKNTNFGDQAVALDDKYEATEEEYRAWHTILKDSDVKIVAPPMWMLVKHDPNTELGIAPSAYAESAKEHGLNIITWTLERTGPGLNGWYWQSLTEPVENLDKNAVDGFKYALLHVLSQDVGVLGVFSDWPATTTFYANCMGLGLHNESDGDEDVPVADARNSVAGRRLSAAGRLVNVVLKLVGY</sequence>
<dbReference type="GO" id="GO:0008889">
    <property type="term" value="F:glycerophosphodiester phosphodiesterase activity"/>
    <property type="evidence" value="ECO:0007669"/>
    <property type="project" value="UniProtKB-EC"/>
</dbReference>
<reference evidence="9" key="1">
    <citation type="submission" date="2023-06" db="EMBL/GenBank/DDBJ databases">
        <title>Survivors Of The Sea: Transcriptome response of Skeletonema marinoi to long-term dormancy.</title>
        <authorList>
            <person name="Pinder M.I.M."/>
            <person name="Kourtchenko O."/>
            <person name="Robertson E.K."/>
            <person name="Larsson T."/>
            <person name="Maumus F."/>
            <person name="Osuna-Cruz C.M."/>
            <person name="Vancaester E."/>
            <person name="Stenow R."/>
            <person name="Vandepoele K."/>
            <person name="Ploug H."/>
            <person name="Bruchert V."/>
            <person name="Godhe A."/>
            <person name="Topel M."/>
        </authorList>
    </citation>
    <scope>NUCLEOTIDE SEQUENCE</scope>
    <source>
        <strain evidence="9">R05AC</strain>
    </source>
</reference>
<evidence type="ECO:0000256" key="1">
    <source>
        <dbReference type="ARBA" id="ARBA00007277"/>
    </source>
</evidence>
<dbReference type="InterPro" id="IPR017946">
    <property type="entry name" value="PLC-like_Pdiesterase_TIM-brl"/>
</dbReference>
<dbReference type="EMBL" id="JATAAI010000027">
    <property type="protein sequence ID" value="KAK1736808.1"/>
    <property type="molecule type" value="Genomic_DNA"/>
</dbReference>
<dbReference type="SUPFAM" id="SSF51695">
    <property type="entry name" value="PLC-like phosphodiesterases"/>
    <property type="match status" value="1"/>
</dbReference>
<feature type="domain" description="GP-PDE" evidence="8">
    <location>
        <begin position="63"/>
        <end position="414"/>
    </location>
</feature>
<keyword evidence="4" id="KW-0319">Glycerol metabolism</keyword>
<comment type="caution">
    <text evidence="9">The sequence shown here is derived from an EMBL/GenBank/DDBJ whole genome shotgun (WGS) entry which is preliminary data.</text>
</comment>
<keyword evidence="3 7" id="KW-0732">Signal</keyword>
<proteinExistence type="inferred from homology"/>
<comment type="similarity">
    <text evidence="1">Belongs to the glycerophosphoryl diester phosphodiesterase family.</text>
</comment>
<protein>
    <recommendedName>
        <fullName evidence="2">glycerophosphodiester phosphodiesterase</fullName>
        <ecNumber evidence="2">3.1.4.46</ecNumber>
    </recommendedName>
</protein>
<dbReference type="AlphaFoldDB" id="A0AAD8XZT8"/>
<keyword evidence="5 9" id="KW-0378">Hydrolase</keyword>
<dbReference type="GO" id="GO:0006629">
    <property type="term" value="P:lipid metabolic process"/>
    <property type="evidence" value="ECO:0007669"/>
    <property type="project" value="InterPro"/>
</dbReference>
<dbReference type="Pfam" id="PF03009">
    <property type="entry name" value="GDPD"/>
    <property type="match status" value="1"/>
</dbReference>
<feature type="chain" id="PRO_5042188076" description="glycerophosphodiester phosphodiesterase" evidence="7">
    <location>
        <begin position="17"/>
        <end position="461"/>
    </location>
</feature>
<name>A0AAD8XZT8_9STRA</name>
<dbReference type="InterPro" id="IPR030395">
    <property type="entry name" value="GP_PDE_dom"/>
</dbReference>
<evidence type="ECO:0000313" key="10">
    <source>
        <dbReference type="Proteomes" id="UP001224775"/>
    </source>
</evidence>
<evidence type="ECO:0000256" key="3">
    <source>
        <dbReference type="ARBA" id="ARBA00022729"/>
    </source>
</evidence>
<comment type="catalytic activity">
    <reaction evidence="6">
        <text>a sn-glycero-3-phosphodiester + H2O = an alcohol + sn-glycerol 3-phosphate + H(+)</text>
        <dbReference type="Rhea" id="RHEA:12969"/>
        <dbReference type="ChEBI" id="CHEBI:15377"/>
        <dbReference type="ChEBI" id="CHEBI:15378"/>
        <dbReference type="ChEBI" id="CHEBI:30879"/>
        <dbReference type="ChEBI" id="CHEBI:57597"/>
        <dbReference type="ChEBI" id="CHEBI:83408"/>
        <dbReference type="EC" id="3.1.4.46"/>
    </reaction>
</comment>
<organism evidence="9 10">
    <name type="scientific">Skeletonema marinoi</name>
    <dbReference type="NCBI Taxonomy" id="267567"/>
    <lineage>
        <taxon>Eukaryota</taxon>
        <taxon>Sar</taxon>
        <taxon>Stramenopiles</taxon>
        <taxon>Ochrophyta</taxon>
        <taxon>Bacillariophyta</taxon>
        <taxon>Coscinodiscophyceae</taxon>
        <taxon>Thalassiosirophycidae</taxon>
        <taxon>Thalassiosirales</taxon>
        <taxon>Skeletonemataceae</taxon>
        <taxon>Skeletonema</taxon>
        <taxon>Skeletonema marinoi-dohrnii complex</taxon>
    </lineage>
</organism>
<dbReference type="PANTHER" id="PTHR43620:SF7">
    <property type="entry name" value="GLYCEROPHOSPHODIESTER PHOSPHODIESTERASE GDPD5-RELATED"/>
    <property type="match status" value="1"/>
</dbReference>
<evidence type="ECO:0000256" key="6">
    <source>
        <dbReference type="ARBA" id="ARBA00047512"/>
    </source>
</evidence>
<evidence type="ECO:0000313" key="9">
    <source>
        <dbReference type="EMBL" id="KAK1736808.1"/>
    </source>
</evidence>
<feature type="signal peptide" evidence="7">
    <location>
        <begin position="1"/>
        <end position="16"/>
    </location>
</feature>
<dbReference type="Proteomes" id="UP001224775">
    <property type="component" value="Unassembled WGS sequence"/>
</dbReference>
<evidence type="ECO:0000256" key="7">
    <source>
        <dbReference type="SAM" id="SignalP"/>
    </source>
</evidence>